<dbReference type="GO" id="GO:0046872">
    <property type="term" value="F:metal ion binding"/>
    <property type="evidence" value="ECO:0007669"/>
    <property type="project" value="UniProtKB-KW"/>
</dbReference>
<evidence type="ECO:0000256" key="4">
    <source>
        <dbReference type="ARBA" id="ARBA00023235"/>
    </source>
</evidence>
<comment type="similarity">
    <text evidence="1 7">Belongs to the mandelate racemase/muconate lactonizing enzyme family.</text>
</comment>
<comment type="cofactor">
    <cofactor evidence="6 7">
        <name>Mg(2+)</name>
        <dbReference type="ChEBI" id="CHEBI:18420"/>
    </cofactor>
    <text evidence="6 7">Binds 1 Mg(2+) ion per subunit.</text>
</comment>
<evidence type="ECO:0000256" key="6">
    <source>
        <dbReference type="PIRSR" id="PIRSR634603-3"/>
    </source>
</evidence>
<dbReference type="RefSeq" id="WP_312641935.1">
    <property type="nucleotide sequence ID" value="NZ_CP116967.1"/>
</dbReference>
<evidence type="ECO:0000313" key="10">
    <source>
        <dbReference type="Proteomes" id="UP001302719"/>
    </source>
</evidence>
<feature type="active site" description="Proton acceptor; specific for (S)-substrate epimerization" evidence="5">
    <location>
        <position position="272"/>
    </location>
</feature>
<dbReference type="Pfam" id="PF02746">
    <property type="entry name" value="MR_MLE_N"/>
    <property type="match status" value="1"/>
</dbReference>
<dbReference type="AlphaFoldDB" id="A0AA96GC59"/>
<dbReference type="SUPFAM" id="SSF54826">
    <property type="entry name" value="Enolase N-terminal domain-like"/>
    <property type="match status" value="1"/>
</dbReference>
<evidence type="ECO:0000256" key="7">
    <source>
        <dbReference type="RuleBase" id="RU366006"/>
    </source>
</evidence>
<proteinExistence type="inferred from homology"/>
<dbReference type="SMART" id="SM00922">
    <property type="entry name" value="MR_MLE"/>
    <property type="match status" value="1"/>
</dbReference>
<dbReference type="InterPro" id="IPR029065">
    <property type="entry name" value="Enolase_C-like"/>
</dbReference>
<dbReference type="SUPFAM" id="SSF51604">
    <property type="entry name" value="Enolase C-terminal domain-like"/>
    <property type="match status" value="1"/>
</dbReference>
<keyword evidence="3 6" id="KW-0460">Magnesium</keyword>
<reference evidence="9 10" key="1">
    <citation type="submission" date="2023-01" db="EMBL/GenBank/DDBJ databases">
        <title>Cultivation and genomic characterization of new, ubiquitous marine nitrite-oxidizing bacteria from the Nitrospirales.</title>
        <authorList>
            <person name="Mueller A.J."/>
            <person name="Daebeler A."/>
            <person name="Herbold C.W."/>
            <person name="Kirkegaard R.H."/>
            <person name="Daims H."/>
        </authorList>
    </citation>
    <scope>NUCLEOTIDE SEQUENCE [LARGE SCALE GENOMIC DNA]</scope>
    <source>
        <strain evidence="9 10">VA</strain>
    </source>
</reference>
<evidence type="ECO:0000256" key="1">
    <source>
        <dbReference type="ARBA" id="ARBA00008031"/>
    </source>
</evidence>
<dbReference type="SFLD" id="SFLDF00009">
    <property type="entry name" value="o-succinylbenzoate_synthase"/>
    <property type="match status" value="1"/>
</dbReference>
<feature type="binding site" evidence="6">
    <location>
        <position position="195"/>
    </location>
    <ligand>
        <name>Mg(2+)</name>
        <dbReference type="ChEBI" id="CHEBI:18420"/>
    </ligand>
</feature>
<accession>A0AA96GC59</accession>
<sequence>MMQSEALGIAAIEAWPVQLPLNAPFVVASGSMSVAHNIFIRLTLKSGTCGYGEMAPFPDISGEDQAACLAAFPAAAQCILGQSVWNWRKLAHQLAEVAREMPSVRCGLETAFLDALCREMAVPMWALWGGADVRVRETDITLPIGETEQVVCNAKEWFSQGFRVFKVKVGQDVDADIRRIEAVFSAFPEASFVVDANQGFTVSEALQFIESMSRMSIPVLLLEQPVHRNNREGLASVRRDSPFPIAADESVRSLHDAELLIREQAADVINIKITKCGVVESGEIARLAKSCGLQLMIGGMVESRVAMGCSFSLALGLGGFEFLDLDMPLLLSIDPVQGGYTYEGPVLQPWEESGLGMKMSPEPSAVIVVE</sequence>
<dbReference type="InterPro" id="IPR036849">
    <property type="entry name" value="Enolase-like_C_sf"/>
</dbReference>
<evidence type="ECO:0000259" key="8">
    <source>
        <dbReference type="SMART" id="SM00922"/>
    </source>
</evidence>
<dbReference type="InterPro" id="IPR034603">
    <property type="entry name" value="Dipeptide_epimerase"/>
</dbReference>
<protein>
    <recommendedName>
        <fullName evidence="7">Dipeptide epimerase</fullName>
        <ecNumber evidence="7">5.1.1.-</ecNumber>
    </recommendedName>
</protein>
<evidence type="ECO:0000256" key="5">
    <source>
        <dbReference type="PIRSR" id="PIRSR634603-1"/>
    </source>
</evidence>
<feature type="binding site" evidence="6">
    <location>
        <position position="223"/>
    </location>
    <ligand>
        <name>Mg(2+)</name>
        <dbReference type="ChEBI" id="CHEBI:18420"/>
    </ligand>
</feature>
<dbReference type="SFLD" id="SFLDG00180">
    <property type="entry name" value="muconate_cycloisomerase"/>
    <property type="match status" value="1"/>
</dbReference>
<dbReference type="GO" id="GO:0006518">
    <property type="term" value="P:peptide metabolic process"/>
    <property type="evidence" value="ECO:0007669"/>
    <property type="project" value="UniProtKB-ARBA"/>
</dbReference>
<dbReference type="GO" id="GO:0016855">
    <property type="term" value="F:racemase and epimerase activity, acting on amino acids and derivatives"/>
    <property type="evidence" value="ECO:0007669"/>
    <property type="project" value="UniProtKB-UniRule"/>
</dbReference>
<organism evidence="9 10">
    <name type="scientific">Candidatus Nitrospira allomarina</name>
    <dbReference type="NCBI Taxonomy" id="3020900"/>
    <lineage>
        <taxon>Bacteria</taxon>
        <taxon>Pseudomonadati</taxon>
        <taxon>Nitrospirota</taxon>
        <taxon>Nitrospiria</taxon>
        <taxon>Nitrospirales</taxon>
        <taxon>Nitrospiraceae</taxon>
        <taxon>Nitrospira</taxon>
    </lineage>
</organism>
<evidence type="ECO:0000313" key="9">
    <source>
        <dbReference type="EMBL" id="WNM57445.1"/>
    </source>
</evidence>
<dbReference type="PANTHER" id="PTHR48073">
    <property type="entry name" value="O-SUCCINYLBENZOATE SYNTHASE-RELATED"/>
    <property type="match status" value="1"/>
</dbReference>
<keyword evidence="2 6" id="KW-0479">Metal-binding</keyword>
<evidence type="ECO:0000256" key="3">
    <source>
        <dbReference type="ARBA" id="ARBA00022842"/>
    </source>
</evidence>
<dbReference type="InterPro" id="IPR013341">
    <property type="entry name" value="Mandelate_racemase_N_dom"/>
</dbReference>
<feature type="binding site" evidence="6">
    <location>
        <position position="248"/>
    </location>
    <ligand>
        <name>Mg(2+)</name>
        <dbReference type="ChEBI" id="CHEBI:18420"/>
    </ligand>
</feature>
<dbReference type="Proteomes" id="UP001302719">
    <property type="component" value="Chromosome"/>
</dbReference>
<dbReference type="EMBL" id="CP116967">
    <property type="protein sequence ID" value="WNM57445.1"/>
    <property type="molecule type" value="Genomic_DNA"/>
</dbReference>
<name>A0AA96GC59_9BACT</name>
<dbReference type="EC" id="5.1.1.-" evidence="7"/>
<keyword evidence="4 7" id="KW-0413">Isomerase</keyword>
<dbReference type="InterPro" id="IPR013342">
    <property type="entry name" value="Mandelate_racemase_C"/>
</dbReference>
<dbReference type="KEGG" id="nall:PP769_15950"/>
<gene>
    <name evidence="9" type="ORF">PP769_15950</name>
</gene>
<dbReference type="PANTHER" id="PTHR48073:SF2">
    <property type="entry name" value="O-SUCCINYLBENZOATE SYNTHASE"/>
    <property type="match status" value="1"/>
</dbReference>
<keyword evidence="10" id="KW-1185">Reference proteome</keyword>
<dbReference type="SFLD" id="SFLDS00001">
    <property type="entry name" value="Enolase"/>
    <property type="match status" value="1"/>
</dbReference>
<feature type="active site" description="Proton acceptor; specific for (R)-substrate epimerization" evidence="5">
    <location>
        <position position="168"/>
    </location>
</feature>
<dbReference type="Pfam" id="PF13378">
    <property type="entry name" value="MR_MLE_C"/>
    <property type="match status" value="1"/>
</dbReference>
<dbReference type="InterPro" id="IPR029017">
    <property type="entry name" value="Enolase-like_N"/>
</dbReference>
<dbReference type="Gene3D" id="3.20.20.120">
    <property type="entry name" value="Enolase-like C-terminal domain"/>
    <property type="match status" value="1"/>
</dbReference>
<evidence type="ECO:0000256" key="2">
    <source>
        <dbReference type="ARBA" id="ARBA00022723"/>
    </source>
</evidence>
<feature type="domain" description="Mandelate racemase/muconate lactonizing enzyme C-terminal" evidence="8">
    <location>
        <begin position="147"/>
        <end position="244"/>
    </location>
</feature>
<dbReference type="CDD" id="cd03319">
    <property type="entry name" value="L-Ala-DL-Glu_epimerase"/>
    <property type="match status" value="1"/>
</dbReference>
<dbReference type="Gene3D" id="3.30.390.10">
    <property type="entry name" value="Enolase-like, N-terminal domain"/>
    <property type="match status" value="1"/>
</dbReference>